<protein>
    <submittedName>
        <fullName evidence="1">Uncharacterized protein</fullName>
    </submittedName>
</protein>
<sequence>MSKKRKAVGLRANKGFLKRQQSSGQATNMFEALWTRNKFFVLGKKQKGQGQRIGFSRSLANDKRKKTLLQEYKQRGKANAFLDRRFGEDDERLGDDDKSIMRFQRERQLQLQRKSKFNLPDEEDEDEEVLTHKGAALAHIDDYVDELSTDEDNEQGLDGDVEDGLKFGGSPEGYKGKYNVIECEKKQRSKKEIMEEVVAKSKFYKALKAKEKEEDSHLKDKLDSEFAALSQSRALLSLVRPKKMNALKAVVSRNALENAVMEKYDPGVSEQMAKEKPDDYDKLMKEMIFDMRAHASDRLKTSEELVKEERERLEELENARKQRMLEDADSDLEETQLNSKNQGENRRLHGIGVSGDDLSENFCMDGGPKKGWVDEVLSRTMEGMKTETDDEDNSDDAEEDSLDSSNTDAEEEEDIEENSGADVNSGRERNSSPKIECDLKQKERELSFNVKKRQTDLVSVMGNQRQLEGLPYVIEAPQSLEEFTKLVGNRSLEELVTVIRRIRACNAISLAVENRKKMQIFYNVLLSYFATVSAQRPVSLQRINALVRPLVEMSSETPYFAAACARERLMQMHKQLSEKLRIKEGGTCWPSIKTIFLLRLWCMIFPSSDFRHAVMTPAILLMGEYLMRCHIVSGRDIVIGSLMCSLLLSVMRHAKRYCPEVLMFLLALFSSALPNRMIAQHHCPGFMLELVASKSWLLLQCDESVHQVMDDLHFNSIIIADDSAPIFGSDNFRLKMLQIAVRNLQGFLNIYADLSCFPEVFAPFLVVLREVMRANKLPDRLKQSIFEALEFIHAKTEEHDRMRQPLRIRVKRPVPIKQFNPKFEENFAQGRNYDPDRERAEKKKLLRQLKREAKGAARELRKDNYFLVEEKMKERVEAEEIRNENYRKAMSFLEGQEAAFKSGQLGKRRKRR</sequence>
<organism evidence="1 2">
    <name type="scientific">Diphasiastrum complanatum</name>
    <name type="common">Issler's clubmoss</name>
    <name type="synonym">Lycopodium complanatum</name>
    <dbReference type="NCBI Taxonomy" id="34168"/>
    <lineage>
        <taxon>Eukaryota</taxon>
        <taxon>Viridiplantae</taxon>
        <taxon>Streptophyta</taxon>
        <taxon>Embryophyta</taxon>
        <taxon>Tracheophyta</taxon>
        <taxon>Lycopodiopsida</taxon>
        <taxon>Lycopodiales</taxon>
        <taxon>Lycopodiaceae</taxon>
        <taxon>Lycopodioideae</taxon>
        <taxon>Diphasiastrum</taxon>
    </lineage>
</organism>
<dbReference type="EMBL" id="CM055101">
    <property type="protein sequence ID" value="KAJ7541991.1"/>
    <property type="molecule type" value="Genomic_DNA"/>
</dbReference>
<proteinExistence type="predicted"/>
<evidence type="ECO:0000313" key="1">
    <source>
        <dbReference type="EMBL" id="KAJ7541991.1"/>
    </source>
</evidence>
<comment type="caution">
    <text evidence="1">The sequence shown here is derived from an EMBL/GenBank/DDBJ whole genome shotgun (WGS) entry which is preliminary data.</text>
</comment>
<reference evidence="2" key="1">
    <citation type="journal article" date="2024" name="Proc. Natl. Acad. Sci. U.S.A.">
        <title>Extraordinary preservation of gene collinearity over three hundred million years revealed in homosporous lycophytes.</title>
        <authorList>
            <person name="Li C."/>
            <person name="Wickell D."/>
            <person name="Kuo L.Y."/>
            <person name="Chen X."/>
            <person name="Nie B."/>
            <person name="Liao X."/>
            <person name="Peng D."/>
            <person name="Ji J."/>
            <person name="Jenkins J."/>
            <person name="Williams M."/>
            <person name="Shu S."/>
            <person name="Plott C."/>
            <person name="Barry K."/>
            <person name="Rajasekar S."/>
            <person name="Grimwood J."/>
            <person name="Han X."/>
            <person name="Sun S."/>
            <person name="Hou Z."/>
            <person name="He W."/>
            <person name="Dai G."/>
            <person name="Sun C."/>
            <person name="Schmutz J."/>
            <person name="Leebens-Mack J.H."/>
            <person name="Li F.W."/>
            <person name="Wang L."/>
        </authorList>
    </citation>
    <scope>NUCLEOTIDE SEQUENCE [LARGE SCALE GENOMIC DNA]</scope>
    <source>
        <strain evidence="2">cv. PW_Plant_1</strain>
    </source>
</reference>
<gene>
    <name evidence="1" type="ORF">O6H91_10G084500</name>
</gene>
<dbReference type="Proteomes" id="UP001162992">
    <property type="component" value="Chromosome 10"/>
</dbReference>
<name>A0ACC2CIX4_DIPCM</name>
<evidence type="ECO:0000313" key="2">
    <source>
        <dbReference type="Proteomes" id="UP001162992"/>
    </source>
</evidence>
<keyword evidence="2" id="KW-1185">Reference proteome</keyword>
<accession>A0ACC2CIX4</accession>